<feature type="transmembrane region" description="Helical" evidence="1">
    <location>
        <begin position="12"/>
        <end position="35"/>
    </location>
</feature>
<dbReference type="Proteomes" id="UP001302812">
    <property type="component" value="Unassembled WGS sequence"/>
</dbReference>
<sequence length="117" mass="12958">MDLPQGRASPCVWAAHLVLSTAWLASFMVAWACYLEGKSGTKCLRSCTHTYINTLQGSHDAFDNCLMSEKIRRSGRRTKTCPQQSADITGRSGPAVCRPDVTNNARNGFDYEPFIQL</sequence>
<reference evidence="2" key="2">
    <citation type="submission" date="2023-05" db="EMBL/GenBank/DDBJ databases">
        <authorList>
            <consortium name="Lawrence Berkeley National Laboratory"/>
            <person name="Steindorff A."/>
            <person name="Hensen N."/>
            <person name="Bonometti L."/>
            <person name="Westerberg I."/>
            <person name="Brannstrom I.O."/>
            <person name="Guillou S."/>
            <person name="Cros-Aarteil S."/>
            <person name="Calhoun S."/>
            <person name="Haridas S."/>
            <person name="Kuo A."/>
            <person name="Mondo S."/>
            <person name="Pangilinan J."/>
            <person name="Riley R."/>
            <person name="Labutti K."/>
            <person name="Andreopoulos B."/>
            <person name="Lipzen A."/>
            <person name="Chen C."/>
            <person name="Yanf M."/>
            <person name="Daum C."/>
            <person name="Ng V."/>
            <person name="Clum A."/>
            <person name="Ohm R."/>
            <person name="Martin F."/>
            <person name="Silar P."/>
            <person name="Natvig D."/>
            <person name="Lalanne C."/>
            <person name="Gautier V."/>
            <person name="Ament-Velasquez S.L."/>
            <person name="Kruys A."/>
            <person name="Hutchinson M.I."/>
            <person name="Powell A.J."/>
            <person name="Barry K."/>
            <person name="Miller A.N."/>
            <person name="Grigoriev I.V."/>
            <person name="Debuchy R."/>
            <person name="Gladieux P."/>
            <person name="Thoren M.H."/>
            <person name="Johannesson H."/>
        </authorList>
    </citation>
    <scope>NUCLEOTIDE SEQUENCE</scope>
    <source>
        <strain evidence="2">CBS 508.74</strain>
    </source>
</reference>
<accession>A0AAN6TBD6</accession>
<reference evidence="2" key="1">
    <citation type="journal article" date="2023" name="Mol. Phylogenet. Evol.">
        <title>Genome-scale phylogeny and comparative genomics of the fungal order Sordariales.</title>
        <authorList>
            <person name="Hensen N."/>
            <person name="Bonometti L."/>
            <person name="Westerberg I."/>
            <person name="Brannstrom I.O."/>
            <person name="Guillou S."/>
            <person name="Cros-Aarteil S."/>
            <person name="Calhoun S."/>
            <person name="Haridas S."/>
            <person name="Kuo A."/>
            <person name="Mondo S."/>
            <person name="Pangilinan J."/>
            <person name="Riley R."/>
            <person name="LaButti K."/>
            <person name="Andreopoulos B."/>
            <person name="Lipzen A."/>
            <person name="Chen C."/>
            <person name="Yan M."/>
            <person name="Daum C."/>
            <person name="Ng V."/>
            <person name="Clum A."/>
            <person name="Steindorff A."/>
            <person name="Ohm R.A."/>
            <person name="Martin F."/>
            <person name="Silar P."/>
            <person name="Natvig D.O."/>
            <person name="Lalanne C."/>
            <person name="Gautier V."/>
            <person name="Ament-Velasquez S.L."/>
            <person name="Kruys A."/>
            <person name="Hutchinson M.I."/>
            <person name="Powell A.J."/>
            <person name="Barry K."/>
            <person name="Miller A.N."/>
            <person name="Grigoriev I.V."/>
            <person name="Debuchy R."/>
            <person name="Gladieux P."/>
            <person name="Hiltunen Thoren M."/>
            <person name="Johannesson H."/>
        </authorList>
    </citation>
    <scope>NUCLEOTIDE SEQUENCE</scope>
    <source>
        <strain evidence="2">CBS 508.74</strain>
    </source>
</reference>
<dbReference type="AlphaFoldDB" id="A0AAN6TBD6"/>
<dbReference type="EMBL" id="MU853347">
    <property type="protein sequence ID" value="KAK4111252.1"/>
    <property type="molecule type" value="Genomic_DNA"/>
</dbReference>
<keyword evidence="1" id="KW-0472">Membrane</keyword>
<evidence type="ECO:0000313" key="2">
    <source>
        <dbReference type="EMBL" id="KAK4111252.1"/>
    </source>
</evidence>
<comment type="caution">
    <text evidence="2">The sequence shown here is derived from an EMBL/GenBank/DDBJ whole genome shotgun (WGS) entry which is preliminary data.</text>
</comment>
<name>A0AAN6TBD6_9PEZI</name>
<keyword evidence="1" id="KW-1133">Transmembrane helix</keyword>
<keyword evidence="1" id="KW-0812">Transmembrane</keyword>
<evidence type="ECO:0000256" key="1">
    <source>
        <dbReference type="SAM" id="Phobius"/>
    </source>
</evidence>
<gene>
    <name evidence="2" type="ORF">N656DRAFT_179642</name>
</gene>
<dbReference type="RefSeq" id="XP_064668822.1">
    <property type="nucleotide sequence ID" value="XM_064808765.1"/>
</dbReference>
<evidence type="ECO:0000313" key="3">
    <source>
        <dbReference type="Proteomes" id="UP001302812"/>
    </source>
</evidence>
<organism evidence="2 3">
    <name type="scientific">Canariomyces notabilis</name>
    <dbReference type="NCBI Taxonomy" id="2074819"/>
    <lineage>
        <taxon>Eukaryota</taxon>
        <taxon>Fungi</taxon>
        <taxon>Dikarya</taxon>
        <taxon>Ascomycota</taxon>
        <taxon>Pezizomycotina</taxon>
        <taxon>Sordariomycetes</taxon>
        <taxon>Sordariomycetidae</taxon>
        <taxon>Sordariales</taxon>
        <taxon>Chaetomiaceae</taxon>
        <taxon>Canariomyces</taxon>
    </lineage>
</organism>
<protein>
    <submittedName>
        <fullName evidence="2">Uncharacterized protein</fullName>
    </submittedName>
</protein>
<keyword evidence="3" id="KW-1185">Reference proteome</keyword>
<proteinExistence type="predicted"/>
<dbReference type="GeneID" id="89932888"/>